<organism evidence="1 2">
    <name type="scientific">Lolium multiflorum</name>
    <name type="common">Italian ryegrass</name>
    <name type="synonym">Lolium perenne subsp. multiflorum</name>
    <dbReference type="NCBI Taxonomy" id="4521"/>
    <lineage>
        <taxon>Eukaryota</taxon>
        <taxon>Viridiplantae</taxon>
        <taxon>Streptophyta</taxon>
        <taxon>Embryophyta</taxon>
        <taxon>Tracheophyta</taxon>
        <taxon>Spermatophyta</taxon>
        <taxon>Magnoliopsida</taxon>
        <taxon>Liliopsida</taxon>
        <taxon>Poales</taxon>
        <taxon>Poaceae</taxon>
        <taxon>BOP clade</taxon>
        <taxon>Pooideae</taxon>
        <taxon>Poodae</taxon>
        <taxon>Poeae</taxon>
        <taxon>Poeae Chloroplast Group 2 (Poeae type)</taxon>
        <taxon>Loliodinae</taxon>
        <taxon>Loliinae</taxon>
        <taxon>Lolium</taxon>
    </lineage>
</organism>
<evidence type="ECO:0000313" key="1">
    <source>
        <dbReference type="EMBL" id="KAK1629445.1"/>
    </source>
</evidence>
<evidence type="ECO:0000313" key="2">
    <source>
        <dbReference type="Proteomes" id="UP001231189"/>
    </source>
</evidence>
<protein>
    <submittedName>
        <fullName evidence="1">Uncharacterized protein</fullName>
    </submittedName>
</protein>
<dbReference type="EMBL" id="JAUUTY010000005">
    <property type="protein sequence ID" value="KAK1629445.1"/>
    <property type="molecule type" value="Genomic_DNA"/>
</dbReference>
<keyword evidence="2" id="KW-1185">Reference proteome</keyword>
<accession>A0AAD8VZ49</accession>
<reference evidence="1" key="1">
    <citation type="submission" date="2023-07" db="EMBL/GenBank/DDBJ databases">
        <title>A chromosome-level genome assembly of Lolium multiflorum.</title>
        <authorList>
            <person name="Chen Y."/>
            <person name="Copetti D."/>
            <person name="Kolliker R."/>
            <person name="Studer B."/>
        </authorList>
    </citation>
    <scope>NUCLEOTIDE SEQUENCE</scope>
    <source>
        <strain evidence="1">02402/16</strain>
        <tissue evidence="1">Leaf</tissue>
    </source>
</reference>
<gene>
    <name evidence="1" type="ORF">QYE76_003760</name>
</gene>
<comment type="caution">
    <text evidence="1">The sequence shown here is derived from an EMBL/GenBank/DDBJ whole genome shotgun (WGS) entry which is preliminary data.</text>
</comment>
<sequence length="110" mass="12571">MQFKKCKGVIWVERLIGIIPPKSNQEPRRHIQFKDASGRHEIVTLSGEHAENFDAQGHHPAFSKDSIIQLFLGIMTVAQFSGMIAFKNTLICCVGTSTYQFLKWTFCKRE</sequence>
<proteinExistence type="predicted"/>
<name>A0AAD8VZ49_LOLMU</name>
<dbReference type="AlphaFoldDB" id="A0AAD8VZ49"/>
<dbReference type="Proteomes" id="UP001231189">
    <property type="component" value="Unassembled WGS sequence"/>
</dbReference>